<dbReference type="Proteomes" id="UP000316628">
    <property type="component" value="Unassembled WGS sequence"/>
</dbReference>
<proteinExistence type="predicted"/>
<evidence type="ECO:0000313" key="2">
    <source>
        <dbReference type="EMBL" id="TQM81756.1"/>
    </source>
</evidence>
<sequence>MDDDFTRRVLLSLDVENYSARTDVEQERVQHALADVMRDTAERAGFDRSRWSVQGTGDGELSVLPADTPEKRVIDDLPRALAESLAAHNGGAPHELKLRLRVAVHQGLVRETPYGHAGAGVTMVSRILDSDPGRLALRECPAADLVLLLSPLLYADLVVQGHTRLSPRDFREVPVVAKTFDSTAWLHVPGADVRSLALDTVRRPAAGPEPGPGPASTPGAPLAPNGHNTTVHGGVHGHNVVIGVQNRVGR</sequence>
<dbReference type="RefSeq" id="WP_141979675.1">
    <property type="nucleotide sequence ID" value="NZ_VFPP01000001.1"/>
</dbReference>
<evidence type="ECO:0008006" key="4">
    <source>
        <dbReference type="Google" id="ProtNLM"/>
    </source>
</evidence>
<evidence type="ECO:0000256" key="1">
    <source>
        <dbReference type="SAM" id="MobiDB-lite"/>
    </source>
</evidence>
<protein>
    <recommendedName>
        <fullName evidence="4">Guanylate cyclase domain-containing protein</fullName>
    </recommendedName>
</protein>
<dbReference type="InterPro" id="IPR029787">
    <property type="entry name" value="Nucleotide_cyclase"/>
</dbReference>
<dbReference type="OrthoDB" id="4149396at2"/>
<gene>
    <name evidence="2" type="ORF">FHX81_4132</name>
</gene>
<dbReference type="AlphaFoldDB" id="A0A543JG23"/>
<comment type="caution">
    <text evidence="2">The sequence shown here is derived from an EMBL/GenBank/DDBJ whole genome shotgun (WGS) entry which is preliminary data.</text>
</comment>
<dbReference type="SUPFAM" id="SSF55073">
    <property type="entry name" value="Nucleotide cyclase"/>
    <property type="match status" value="1"/>
</dbReference>
<feature type="compositionally biased region" description="Low complexity" evidence="1">
    <location>
        <begin position="216"/>
        <end position="236"/>
    </location>
</feature>
<feature type="region of interest" description="Disordered" evidence="1">
    <location>
        <begin position="203"/>
        <end position="236"/>
    </location>
</feature>
<keyword evidence="3" id="KW-1185">Reference proteome</keyword>
<dbReference type="EMBL" id="VFPP01000001">
    <property type="protein sequence ID" value="TQM81756.1"/>
    <property type="molecule type" value="Genomic_DNA"/>
</dbReference>
<evidence type="ECO:0000313" key="3">
    <source>
        <dbReference type="Proteomes" id="UP000316628"/>
    </source>
</evidence>
<accession>A0A543JG23</accession>
<name>A0A543JG23_9PSEU</name>
<reference evidence="2 3" key="1">
    <citation type="submission" date="2019-06" db="EMBL/GenBank/DDBJ databases">
        <title>Sequencing the genomes of 1000 actinobacteria strains.</title>
        <authorList>
            <person name="Klenk H.-P."/>
        </authorList>
    </citation>
    <scope>NUCLEOTIDE SEQUENCE [LARGE SCALE GENOMIC DNA]</scope>
    <source>
        <strain evidence="2 3">DSM 45456</strain>
    </source>
</reference>
<organism evidence="2 3">
    <name type="scientific">Saccharothrix saharensis</name>
    <dbReference type="NCBI Taxonomy" id="571190"/>
    <lineage>
        <taxon>Bacteria</taxon>
        <taxon>Bacillati</taxon>
        <taxon>Actinomycetota</taxon>
        <taxon>Actinomycetes</taxon>
        <taxon>Pseudonocardiales</taxon>
        <taxon>Pseudonocardiaceae</taxon>
        <taxon>Saccharothrix</taxon>
    </lineage>
</organism>